<dbReference type="Proteomes" id="UP000321903">
    <property type="component" value="Unassembled WGS sequence"/>
</dbReference>
<evidence type="ECO:0000256" key="1">
    <source>
        <dbReference type="SAM" id="Phobius"/>
    </source>
</evidence>
<reference evidence="2 3" key="1">
    <citation type="submission" date="2019-08" db="EMBL/GenBank/DDBJ databases">
        <title>Genome sequence of Psychrobacter frigidicola ACAM304 (type strain).</title>
        <authorList>
            <person name="Bowman J.P."/>
        </authorList>
    </citation>
    <scope>NUCLEOTIDE SEQUENCE [LARGE SCALE GENOMIC DNA]</scope>
    <source>
        <strain evidence="2 3">ACAM 304</strain>
    </source>
</reference>
<evidence type="ECO:0000313" key="3">
    <source>
        <dbReference type="Proteomes" id="UP000321903"/>
    </source>
</evidence>
<keyword evidence="1" id="KW-1133">Transmembrane helix</keyword>
<keyword evidence="3" id="KW-1185">Reference proteome</keyword>
<proteinExistence type="predicted"/>
<keyword evidence="1" id="KW-0812">Transmembrane</keyword>
<accession>A0A5C7A5W6</accession>
<dbReference type="OrthoDB" id="6659752at2"/>
<evidence type="ECO:0000313" key="2">
    <source>
        <dbReference type="EMBL" id="TXD96179.1"/>
    </source>
</evidence>
<dbReference type="RefSeq" id="WP_147224277.1">
    <property type="nucleotide sequence ID" value="NZ_CAJGYY010000001.1"/>
</dbReference>
<comment type="caution">
    <text evidence="2">The sequence shown here is derived from an EMBL/GenBank/DDBJ whole genome shotgun (WGS) entry which is preliminary data.</text>
</comment>
<keyword evidence="1" id="KW-0472">Membrane</keyword>
<feature type="transmembrane region" description="Helical" evidence="1">
    <location>
        <begin position="6"/>
        <end position="22"/>
    </location>
</feature>
<organism evidence="2 3">
    <name type="scientific">Psychrobacter frigidicola</name>
    <dbReference type="NCBI Taxonomy" id="45611"/>
    <lineage>
        <taxon>Bacteria</taxon>
        <taxon>Pseudomonadati</taxon>
        <taxon>Pseudomonadota</taxon>
        <taxon>Gammaproteobacteria</taxon>
        <taxon>Moraxellales</taxon>
        <taxon>Moraxellaceae</taxon>
        <taxon>Psychrobacter</taxon>
    </lineage>
</organism>
<protein>
    <submittedName>
        <fullName evidence="2">Uncharacterized protein</fullName>
    </submittedName>
</protein>
<dbReference type="EMBL" id="VORZ01000004">
    <property type="protein sequence ID" value="TXD96179.1"/>
    <property type="molecule type" value="Genomic_DNA"/>
</dbReference>
<name>A0A5C7A5W6_9GAMM</name>
<dbReference type="AlphaFoldDB" id="A0A5C7A5W6"/>
<gene>
    <name evidence="2" type="ORF">ES754_11110</name>
</gene>
<sequence>MPYMFGGLVILNAIALGYYLFVQQPSATQSLQTAQDELIRPLTFTNSAEHIPPLIGSKN</sequence>